<dbReference type="RefSeq" id="WP_093149016.1">
    <property type="nucleotide sequence ID" value="NZ_FNEK01000003.1"/>
</dbReference>
<evidence type="ECO:0000256" key="1">
    <source>
        <dbReference type="SAM" id="SignalP"/>
    </source>
</evidence>
<reference evidence="2 3" key="1">
    <citation type="submission" date="2016-10" db="EMBL/GenBank/DDBJ databases">
        <authorList>
            <person name="de Groot N.N."/>
        </authorList>
    </citation>
    <scope>NUCLEOTIDE SEQUENCE [LARGE SCALE GENOMIC DNA]</scope>
    <source>
        <strain evidence="2 3">DSM 25294</strain>
    </source>
</reference>
<feature type="chain" id="PRO_5011666937" description="Lipoprotein" evidence="1">
    <location>
        <begin position="18"/>
        <end position="96"/>
    </location>
</feature>
<protein>
    <recommendedName>
        <fullName evidence="4">Lipoprotein</fullName>
    </recommendedName>
</protein>
<dbReference type="PROSITE" id="PS51257">
    <property type="entry name" value="PROKAR_LIPOPROTEIN"/>
    <property type="match status" value="1"/>
</dbReference>
<dbReference type="EMBL" id="FNEK01000003">
    <property type="protein sequence ID" value="SDI48837.1"/>
    <property type="molecule type" value="Genomic_DNA"/>
</dbReference>
<organism evidence="2 3">
    <name type="scientific">Aliiruegeria lutimaris</name>
    <dbReference type="NCBI Taxonomy" id="571298"/>
    <lineage>
        <taxon>Bacteria</taxon>
        <taxon>Pseudomonadati</taxon>
        <taxon>Pseudomonadota</taxon>
        <taxon>Alphaproteobacteria</taxon>
        <taxon>Rhodobacterales</taxon>
        <taxon>Roseobacteraceae</taxon>
        <taxon>Aliiruegeria</taxon>
    </lineage>
</organism>
<feature type="signal peptide" evidence="1">
    <location>
        <begin position="1"/>
        <end position="17"/>
    </location>
</feature>
<dbReference type="OrthoDB" id="7869198at2"/>
<sequence length="96" mass="10209">MLSKPILLILPFTLALLTGCESSSPPGTNAGAEQLRLSMTPAMRDAGVPDSCIQQLPTSTLAQVKGITASSSRTSKDYLQRRQQIRTAAQKACGDF</sequence>
<evidence type="ECO:0000313" key="2">
    <source>
        <dbReference type="EMBL" id="SDI48837.1"/>
    </source>
</evidence>
<keyword evidence="3" id="KW-1185">Reference proteome</keyword>
<name>A0A1G8KZQ9_9RHOB</name>
<gene>
    <name evidence="2" type="ORF">SAMN04488026_1003136</name>
</gene>
<keyword evidence="1" id="KW-0732">Signal</keyword>
<dbReference type="Proteomes" id="UP000199382">
    <property type="component" value="Unassembled WGS sequence"/>
</dbReference>
<accession>A0A1G8KZQ9</accession>
<evidence type="ECO:0000313" key="3">
    <source>
        <dbReference type="Proteomes" id="UP000199382"/>
    </source>
</evidence>
<proteinExistence type="predicted"/>
<dbReference type="STRING" id="571298.SAMN04488026_1003136"/>
<dbReference type="AlphaFoldDB" id="A0A1G8KZQ9"/>
<evidence type="ECO:0008006" key="4">
    <source>
        <dbReference type="Google" id="ProtNLM"/>
    </source>
</evidence>